<dbReference type="SMART" id="SM00530">
    <property type="entry name" value="HTH_XRE"/>
    <property type="match status" value="1"/>
</dbReference>
<sequence length="247" mass="26218">MDPNARGLLRAARKNRGLSLRELARRVGVSASLLSQIENGHSDPSVSTLYALVAELELSLDSLLEPSEAAADRAGVTAATAAAATGTEAAVAVEATPDGASGPIIRPRERRVLHMDSGVTWERLTRGPSDVDALLVTYEPGGSSSSTGKLMTHNDIEFAYLLEGELTLQLGFDTHVLGAGDSLEFDSAEPHLFYNAGPVAARGIWYVLRKETIATQQPLRTLMGAAVPEAPTAFTSAVQVLESFRQH</sequence>
<dbReference type="GO" id="GO:0003700">
    <property type="term" value="F:DNA-binding transcription factor activity"/>
    <property type="evidence" value="ECO:0007669"/>
    <property type="project" value="TreeGrafter"/>
</dbReference>
<dbReference type="PROSITE" id="PS50943">
    <property type="entry name" value="HTH_CROC1"/>
    <property type="match status" value="1"/>
</dbReference>
<dbReference type="Pfam" id="PF07883">
    <property type="entry name" value="Cupin_2"/>
    <property type="match status" value="1"/>
</dbReference>
<dbReference type="InterPro" id="IPR013096">
    <property type="entry name" value="Cupin_2"/>
</dbReference>
<evidence type="ECO:0000256" key="1">
    <source>
        <dbReference type="ARBA" id="ARBA00023125"/>
    </source>
</evidence>
<keyword evidence="4" id="KW-1185">Reference proteome</keyword>
<feature type="domain" description="HTH cro/C1-type" evidence="2">
    <location>
        <begin position="9"/>
        <end position="63"/>
    </location>
</feature>
<dbReference type="Pfam" id="PF01381">
    <property type="entry name" value="HTH_3"/>
    <property type="match status" value="1"/>
</dbReference>
<evidence type="ECO:0000259" key="2">
    <source>
        <dbReference type="PROSITE" id="PS50943"/>
    </source>
</evidence>
<dbReference type="RefSeq" id="WP_142706098.1">
    <property type="nucleotide sequence ID" value="NZ_VIRS01000013.1"/>
</dbReference>
<dbReference type="InterPro" id="IPR014710">
    <property type="entry name" value="RmlC-like_jellyroll"/>
</dbReference>
<dbReference type="EMBL" id="VIRS01000013">
    <property type="protein sequence ID" value="TQS43400.1"/>
    <property type="molecule type" value="Genomic_DNA"/>
</dbReference>
<dbReference type="CDD" id="cd00093">
    <property type="entry name" value="HTH_XRE"/>
    <property type="match status" value="1"/>
</dbReference>
<reference evidence="3 4" key="1">
    <citation type="submission" date="2019-07" db="EMBL/GenBank/DDBJ databases">
        <title>Cryptosporangium phraense sp. nov., isolated from plant litter.</title>
        <authorList>
            <person name="Suriyachadkun C."/>
        </authorList>
    </citation>
    <scope>NUCLEOTIDE SEQUENCE [LARGE SCALE GENOMIC DNA]</scope>
    <source>
        <strain evidence="3 4">A-T 5661</strain>
    </source>
</reference>
<dbReference type="OrthoDB" id="5114244at2"/>
<dbReference type="GO" id="GO:0003677">
    <property type="term" value="F:DNA binding"/>
    <property type="evidence" value="ECO:0007669"/>
    <property type="project" value="UniProtKB-KW"/>
</dbReference>
<dbReference type="InterPro" id="IPR010982">
    <property type="entry name" value="Lambda_DNA-bd_dom_sf"/>
</dbReference>
<protein>
    <submittedName>
        <fullName evidence="3">Helix-turn-helix domain-containing protein</fullName>
    </submittedName>
</protein>
<dbReference type="InterPro" id="IPR001387">
    <property type="entry name" value="Cro/C1-type_HTH"/>
</dbReference>
<organism evidence="3 4">
    <name type="scientific">Cryptosporangium phraense</name>
    <dbReference type="NCBI Taxonomy" id="2593070"/>
    <lineage>
        <taxon>Bacteria</taxon>
        <taxon>Bacillati</taxon>
        <taxon>Actinomycetota</taxon>
        <taxon>Actinomycetes</taxon>
        <taxon>Cryptosporangiales</taxon>
        <taxon>Cryptosporangiaceae</taxon>
        <taxon>Cryptosporangium</taxon>
    </lineage>
</organism>
<dbReference type="GO" id="GO:0005829">
    <property type="term" value="C:cytosol"/>
    <property type="evidence" value="ECO:0007669"/>
    <property type="project" value="TreeGrafter"/>
</dbReference>
<dbReference type="SUPFAM" id="SSF51182">
    <property type="entry name" value="RmlC-like cupins"/>
    <property type="match status" value="1"/>
</dbReference>
<dbReference type="SUPFAM" id="SSF47413">
    <property type="entry name" value="lambda repressor-like DNA-binding domains"/>
    <property type="match status" value="1"/>
</dbReference>
<dbReference type="Proteomes" id="UP000317982">
    <property type="component" value="Unassembled WGS sequence"/>
</dbReference>
<gene>
    <name evidence="3" type="ORF">FL583_19400</name>
</gene>
<evidence type="ECO:0000313" key="4">
    <source>
        <dbReference type="Proteomes" id="UP000317982"/>
    </source>
</evidence>
<dbReference type="Gene3D" id="1.10.260.40">
    <property type="entry name" value="lambda repressor-like DNA-binding domains"/>
    <property type="match status" value="1"/>
</dbReference>
<name>A0A545AQ52_9ACTN</name>
<evidence type="ECO:0000313" key="3">
    <source>
        <dbReference type="EMBL" id="TQS43400.1"/>
    </source>
</evidence>
<comment type="caution">
    <text evidence="3">The sequence shown here is derived from an EMBL/GenBank/DDBJ whole genome shotgun (WGS) entry which is preliminary data.</text>
</comment>
<dbReference type="PANTHER" id="PTHR46797:SF1">
    <property type="entry name" value="METHYLPHOSPHONATE SYNTHASE"/>
    <property type="match status" value="1"/>
</dbReference>
<dbReference type="Gene3D" id="2.60.120.10">
    <property type="entry name" value="Jelly Rolls"/>
    <property type="match status" value="1"/>
</dbReference>
<dbReference type="PANTHER" id="PTHR46797">
    <property type="entry name" value="HTH-TYPE TRANSCRIPTIONAL REGULATOR"/>
    <property type="match status" value="1"/>
</dbReference>
<dbReference type="InParanoid" id="A0A545AQ52"/>
<dbReference type="InterPro" id="IPR011051">
    <property type="entry name" value="RmlC_Cupin_sf"/>
</dbReference>
<dbReference type="AlphaFoldDB" id="A0A545AQ52"/>
<keyword evidence="1" id="KW-0238">DNA-binding</keyword>
<dbReference type="InterPro" id="IPR050807">
    <property type="entry name" value="TransReg_Diox_bact_type"/>
</dbReference>
<accession>A0A545AQ52</accession>
<proteinExistence type="predicted"/>
<dbReference type="CDD" id="cd02209">
    <property type="entry name" value="cupin_XRE_C"/>
    <property type="match status" value="1"/>
</dbReference>